<organism evidence="2 3">
    <name type="scientific">Prunus yedoensis var. nudiflora</name>
    <dbReference type="NCBI Taxonomy" id="2094558"/>
    <lineage>
        <taxon>Eukaryota</taxon>
        <taxon>Viridiplantae</taxon>
        <taxon>Streptophyta</taxon>
        <taxon>Embryophyta</taxon>
        <taxon>Tracheophyta</taxon>
        <taxon>Spermatophyta</taxon>
        <taxon>Magnoliopsida</taxon>
        <taxon>eudicotyledons</taxon>
        <taxon>Gunneridae</taxon>
        <taxon>Pentapetalae</taxon>
        <taxon>rosids</taxon>
        <taxon>fabids</taxon>
        <taxon>Rosales</taxon>
        <taxon>Rosaceae</taxon>
        <taxon>Amygdaloideae</taxon>
        <taxon>Amygdaleae</taxon>
        <taxon>Prunus</taxon>
    </lineage>
</organism>
<evidence type="ECO:0000259" key="1">
    <source>
        <dbReference type="Pfam" id="PF01918"/>
    </source>
</evidence>
<name>A0A314UFE1_PRUYE</name>
<dbReference type="STRING" id="2094558.A0A314UFE1"/>
<dbReference type="Proteomes" id="UP000250321">
    <property type="component" value="Unassembled WGS sequence"/>
</dbReference>
<dbReference type="AlphaFoldDB" id="A0A314UFE1"/>
<dbReference type="PANTHER" id="PTHR31947:SF23">
    <property type="entry name" value="DNA_RNA-BINDING PROTEIN ALBA-LIKE DOMAIN-CONTAINING PROTEIN"/>
    <property type="match status" value="1"/>
</dbReference>
<dbReference type="EMBL" id="PJQY01003589">
    <property type="protein sequence ID" value="PQM36061.1"/>
    <property type="molecule type" value="Genomic_DNA"/>
</dbReference>
<dbReference type="Pfam" id="PF01918">
    <property type="entry name" value="Alba"/>
    <property type="match status" value="1"/>
</dbReference>
<comment type="caution">
    <text evidence="2">The sequence shown here is derived from an EMBL/GenBank/DDBJ whole genome shotgun (WGS) entry which is preliminary data.</text>
</comment>
<gene>
    <name evidence="2" type="ORF">Pyn_12894</name>
</gene>
<proteinExistence type="predicted"/>
<protein>
    <recommendedName>
        <fullName evidence="1">DNA/RNA-binding protein Alba-like domain-containing protein</fullName>
    </recommendedName>
</protein>
<dbReference type="Gene3D" id="3.30.110.20">
    <property type="entry name" value="Alba-like domain"/>
    <property type="match status" value="1"/>
</dbReference>
<accession>A0A314UFE1</accession>
<dbReference type="PANTHER" id="PTHR31947">
    <property type="entry name" value="DNA/RNA-BINDING PROTEIN ALBA 3"/>
    <property type="match status" value="1"/>
</dbReference>
<evidence type="ECO:0000313" key="3">
    <source>
        <dbReference type="Proteomes" id="UP000250321"/>
    </source>
</evidence>
<dbReference type="SUPFAM" id="SSF82704">
    <property type="entry name" value="AlbA-like"/>
    <property type="match status" value="1"/>
</dbReference>
<evidence type="ECO:0000313" key="2">
    <source>
        <dbReference type="EMBL" id="PQM36061.1"/>
    </source>
</evidence>
<dbReference type="InterPro" id="IPR036882">
    <property type="entry name" value="Alba-like_dom_sf"/>
</dbReference>
<keyword evidence="3" id="KW-1185">Reference proteome</keyword>
<sequence>MSCTAIHYLSMRQILKTNPETTAYRPAEAKQNNNKKKEAEATMEGVTEGRYMEQNNEVELSALGMAIATVVTIAEILKNNGLAFEKKITTSTIDMREDAGGRPIQKAKQNKDYVICNKN</sequence>
<feature type="domain" description="DNA/RNA-binding protein Alba-like" evidence="1">
    <location>
        <begin position="53"/>
        <end position="93"/>
    </location>
</feature>
<dbReference type="OrthoDB" id="1699369at2759"/>
<dbReference type="GO" id="GO:0003723">
    <property type="term" value="F:RNA binding"/>
    <property type="evidence" value="ECO:0007669"/>
    <property type="project" value="TreeGrafter"/>
</dbReference>
<reference evidence="2 3" key="1">
    <citation type="submission" date="2018-02" db="EMBL/GenBank/DDBJ databases">
        <title>Draft genome of wild Prunus yedoensis var. nudiflora.</title>
        <authorList>
            <person name="Baek S."/>
            <person name="Kim J.-H."/>
            <person name="Choi K."/>
            <person name="Kim G.-B."/>
            <person name="Cho A."/>
            <person name="Jang H."/>
            <person name="Shin C.-H."/>
            <person name="Yu H.-J."/>
            <person name="Mun J.-H."/>
        </authorList>
    </citation>
    <scope>NUCLEOTIDE SEQUENCE [LARGE SCALE GENOMIC DNA]</scope>
    <source>
        <strain evidence="3">cv. Jeju island</strain>
        <tissue evidence="2">Leaf</tissue>
    </source>
</reference>
<dbReference type="GO" id="GO:0005634">
    <property type="term" value="C:nucleus"/>
    <property type="evidence" value="ECO:0007669"/>
    <property type="project" value="TreeGrafter"/>
</dbReference>
<dbReference type="InterPro" id="IPR014560">
    <property type="entry name" value="UCP030333_Alba"/>
</dbReference>
<dbReference type="InterPro" id="IPR002775">
    <property type="entry name" value="DNA/RNA-bd_Alba-like"/>
</dbReference>